<accession>A0A497JGG2</accession>
<dbReference type="AlphaFoldDB" id="A0A497JGG2"/>
<dbReference type="EMBL" id="QMWP01000124">
    <property type="protein sequence ID" value="RLG69607.1"/>
    <property type="molecule type" value="Genomic_DNA"/>
</dbReference>
<name>A0A497JGG2_9ARCH</name>
<evidence type="ECO:0000313" key="1">
    <source>
        <dbReference type="EMBL" id="RLG69607.1"/>
    </source>
</evidence>
<dbReference type="Proteomes" id="UP000278031">
    <property type="component" value="Unassembled WGS sequence"/>
</dbReference>
<organism evidence="1 2">
    <name type="scientific">Candidatus Iainarchaeum sp</name>
    <dbReference type="NCBI Taxonomy" id="3101447"/>
    <lineage>
        <taxon>Archaea</taxon>
        <taxon>Candidatus Iainarchaeota</taxon>
        <taxon>Candidatus Iainarchaeia</taxon>
        <taxon>Candidatus Iainarchaeales</taxon>
        <taxon>Candidatus Iainarchaeaceae</taxon>
        <taxon>Candidatus Iainarchaeum</taxon>
    </lineage>
</organism>
<sequence length="374" mass="43717">MHKRLLALFPFLFLLSLAFAQLSNYGIFIYEDSYGYYVLEYESGYYWIDFYPNIVTVEYFPEYQIVYYEDYYFIPSYGIYLYPLPDGYYPYGIPDYVGFPSDAYANISGSAGTVSIQKTVKEPMHEEQKNPEFKYTFKKRPEYYGFENVNEKVEPQAYMQKTYSAEVVPYEIMQEENDASQQTEQQANFLAENSCNDILLTYENSYLTKTNPKLKMKIVNSSDALFYVQSVYLNSNDADFYISERNFQVMPYATKELFAELKSLRNNTINAEVTVLGNFYNGKTCTIQKQISLYAEDLEKYYSCKDISIELPNSLNAGENYFYFKMSNPTERTITVEFFGDGITTNLSKIDVEPHTYVEKKIVYTLGKNPKSIR</sequence>
<feature type="non-terminal residue" evidence="1">
    <location>
        <position position="374"/>
    </location>
</feature>
<comment type="caution">
    <text evidence="1">The sequence shown here is derived from an EMBL/GenBank/DDBJ whole genome shotgun (WGS) entry which is preliminary data.</text>
</comment>
<evidence type="ECO:0000313" key="2">
    <source>
        <dbReference type="Proteomes" id="UP000278031"/>
    </source>
</evidence>
<protein>
    <submittedName>
        <fullName evidence="1">Uncharacterized protein</fullName>
    </submittedName>
</protein>
<proteinExistence type="predicted"/>
<gene>
    <name evidence="1" type="ORF">DRO04_03140</name>
</gene>
<reference evidence="1 2" key="1">
    <citation type="submission" date="2018-06" db="EMBL/GenBank/DDBJ databases">
        <title>Extensive metabolic versatility and redundancy in microbially diverse, dynamic hydrothermal sediments.</title>
        <authorList>
            <person name="Dombrowski N."/>
            <person name="Teske A."/>
            <person name="Baker B.J."/>
        </authorList>
    </citation>
    <scope>NUCLEOTIDE SEQUENCE [LARGE SCALE GENOMIC DNA]</scope>
    <source>
        <strain evidence="1">B51_G17</strain>
    </source>
</reference>